<feature type="compositionally biased region" description="Polar residues" evidence="1">
    <location>
        <begin position="1"/>
        <end position="10"/>
    </location>
</feature>
<feature type="compositionally biased region" description="Low complexity" evidence="1">
    <location>
        <begin position="31"/>
        <end position="42"/>
    </location>
</feature>
<proteinExistence type="predicted"/>
<evidence type="ECO:0000313" key="3">
    <source>
        <dbReference type="Proteomes" id="UP000001055"/>
    </source>
</evidence>
<dbReference type="AlphaFoldDB" id="Q0U0F4"/>
<dbReference type="Proteomes" id="UP000001055">
    <property type="component" value="Unassembled WGS sequence"/>
</dbReference>
<accession>Q0U0F4</accession>
<reference evidence="3" key="1">
    <citation type="journal article" date="2007" name="Plant Cell">
        <title>Dothideomycete-plant interactions illuminated by genome sequencing and EST analysis of the wheat pathogen Stagonospora nodorum.</title>
        <authorList>
            <person name="Hane J.K."/>
            <person name="Lowe R.G."/>
            <person name="Solomon P.S."/>
            <person name="Tan K.C."/>
            <person name="Schoch C.L."/>
            <person name="Spatafora J.W."/>
            <person name="Crous P.W."/>
            <person name="Kodira C."/>
            <person name="Birren B.W."/>
            <person name="Galagan J.E."/>
            <person name="Torriani S.F."/>
            <person name="McDonald B.A."/>
            <person name="Oliver R.P."/>
        </authorList>
    </citation>
    <scope>NUCLEOTIDE SEQUENCE [LARGE SCALE GENOMIC DNA]</scope>
    <source>
        <strain evidence="3">SN15 / ATCC MYA-4574 / FGSC 10173</strain>
    </source>
</reference>
<protein>
    <submittedName>
        <fullName evidence="2">Uncharacterized protein</fullName>
    </submittedName>
</protein>
<dbReference type="HOGENOM" id="CLU_1434915_0_0_1"/>
<evidence type="ECO:0000256" key="1">
    <source>
        <dbReference type="SAM" id="MobiDB-lite"/>
    </source>
</evidence>
<gene>
    <name evidence="2" type="ORF">SNOG_14669</name>
</gene>
<dbReference type="OMA" id="YSRATHW"/>
<dbReference type="RefSeq" id="XP_001804852.1">
    <property type="nucleotide sequence ID" value="XM_001804800.1"/>
</dbReference>
<evidence type="ECO:0000313" key="2">
    <source>
        <dbReference type="EMBL" id="EAT77861.1"/>
    </source>
</evidence>
<sequence length="189" mass="21009">MAPTQTQTLTSHHEQFSKPITLTGRISKPATRTTTRTPTNPNKSLLSYTPQIPPPHPDIPISLLRNKLLLQCRPYIPSRLLHEALADGLYARATHWITPASLTASRHGKHKRYFVLHTSDFSLQQVGSAWEARVCANSRGIDAGNGVTLSVRERSEWVSFVRGETFSQRSITATSFSQALSRRIAIPAT</sequence>
<dbReference type="GeneID" id="5981778"/>
<dbReference type="eggNOG" id="ENOG502RQ39">
    <property type="taxonomic scope" value="Eukaryota"/>
</dbReference>
<feature type="region of interest" description="Disordered" evidence="1">
    <location>
        <begin position="1"/>
        <end position="48"/>
    </location>
</feature>
<dbReference type="EMBL" id="CH445357">
    <property type="protein sequence ID" value="EAT77861.1"/>
    <property type="molecule type" value="Genomic_DNA"/>
</dbReference>
<dbReference type="InParanoid" id="Q0U0F4"/>
<name>Q0U0F4_PHANO</name>
<dbReference type="KEGG" id="pno:SNOG_14669"/>
<organism evidence="2 3">
    <name type="scientific">Phaeosphaeria nodorum (strain SN15 / ATCC MYA-4574 / FGSC 10173)</name>
    <name type="common">Glume blotch fungus</name>
    <name type="synonym">Parastagonospora nodorum</name>
    <dbReference type="NCBI Taxonomy" id="321614"/>
    <lineage>
        <taxon>Eukaryota</taxon>
        <taxon>Fungi</taxon>
        <taxon>Dikarya</taxon>
        <taxon>Ascomycota</taxon>
        <taxon>Pezizomycotina</taxon>
        <taxon>Dothideomycetes</taxon>
        <taxon>Pleosporomycetidae</taxon>
        <taxon>Pleosporales</taxon>
        <taxon>Pleosporineae</taxon>
        <taxon>Phaeosphaeriaceae</taxon>
        <taxon>Parastagonospora</taxon>
    </lineage>
</organism>